<dbReference type="InterPro" id="IPR011990">
    <property type="entry name" value="TPR-like_helical_dom_sf"/>
</dbReference>
<reference evidence="5 6" key="1">
    <citation type="submission" date="2019-08" db="EMBL/GenBank/DDBJ databases">
        <title>Genome sequence of Gillisia hiemivivida IC154 (type strain).</title>
        <authorList>
            <person name="Bowman J.P."/>
        </authorList>
    </citation>
    <scope>NUCLEOTIDE SEQUENCE [LARGE SCALE GENOMIC DNA]</scope>
    <source>
        <strain evidence="5 6">IC154</strain>
    </source>
</reference>
<dbReference type="PANTHER" id="PTHR44943">
    <property type="entry name" value="CELLULOSE SYNTHASE OPERON PROTEIN C"/>
    <property type="match status" value="1"/>
</dbReference>
<feature type="repeat" description="TPR" evidence="3">
    <location>
        <begin position="91"/>
        <end position="124"/>
    </location>
</feature>
<dbReference type="NCBIfam" id="TIGR04390">
    <property type="entry name" value="OMP_YaiO_dom"/>
    <property type="match status" value="1"/>
</dbReference>
<dbReference type="AlphaFoldDB" id="A0A5C6ZZ39"/>
<dbReference type="Pfam" id="PF19413">
    <property type="entry name" value="YaiO"/>
    <property type="match status" value="1"/>
</dbReference>
<dbReference type="InterPro" id="IPR019734">
    <property type="entry name" value="TPR_rpt"/>
</dbReference>
<keyword evidence="2 3" id="KW-0802">TPR repeat</keyword>
<protein>
    <submittedName>
        <fullName evidence="5">YaiO family outer membrane beta-barrel protein</fullName>
    </submittedName>
</protein>
<evidence type="ECO:0000259" key="4">
    <source>
        <dbReference type="Pfam" id="PF19413"/>
    </source>
</evidence>
<dbReference type="OrthoDB" id="742239at2"/>
<evidence type="ECO:0000313" key="5">
    <source>
        <dbReference type="EMBL" id="TXD95330.1"/>
    </source>
</evidence>
<gene>
    <name evidence="5" type="primary">yaiO</name>
    <name evidence="5" type="ORF">ES724_04045</name>
</gene>
<sequence length="451" mass="51304">MFTHLIKITLKAPLVIYHLPNLVAGKIKFYPPFSLLLFFLVISASLNAQDSLSSSSDELFINARTAAFDEDDYPKAIRITKQALEISPDYSDIRIFLGRLYTWTDEVELARKEFDRVIETDPGYEDAHLAYGYLEYWNDNPKKALIVIEPGIEKNPDSKGLLMLKAKIQNNLEEFAEANKTLEELLVFHPKDSEARAFSQKIKDLSSKNQIGVDYDFVYFDERFSDPWHLASVSYGRQTPIGSVTGRLNYANRFTTNGVQFEVDAYPRISDTFYAYVSGGISENGGIFPRYRAGFSLYANLPKSFEADLGFRFLSFSRSTWIYTASIGKYYSNYWFNLRTYLTPSNNSLSKSISLSVRYYLAGADDYLSLRIGTGLSPDRPENYILLDENNKVIGSLDQENLESSNISLGYRKSIKQTNILSIDVGAENQEYALDKKGYQFTVGAGFTKRF</sequence>
<keyword evidence="1" id="KW-0677">Repeat</keyword>
<dbReference type="PROSITE" id="PS50005">
    <property type="entry name" value="TPR"/>
    <property type="match status" value="1"/>
</dbReference>
<evidence type="ECO:0000256" key="3">
    <source>
        <dbReference type="PROSITE-ProRule" id="PRU00339"/>
    </source>
</evidence>
<keyword evidence="6" id="KW-1185">Reference proteome</keyword>
<comment type="caution">
    <text evidence="5">The sequence shown here is derived from an EMBL/GenBank/DDBJ whole genome shotgun (WGS) entry which is preliminary data.</text>
</comment>
<accession>A0A5C6ZZ39</accession>
<dbReference type="Proteomes" id="UP000321367">
    <property type="component" value="Unassembled WGS sequence"/>
</dbReference>
<dbReference type="Pfam" id="PF14559">
    <property type="entry name" value="TPR_19"/>
    <property type="match status" value="1"/>
</dbReference>
<proteinExistence type="predicted"/>
<feature type="domain" description="YaiO beta-barrel" evidence="4">
    <location>
        <begin position="208"/>
        <end position="379"/>
    </location>
</feature>
<evidence type="ECO:0000256" key="1">
    <source>
        <dbReference type="ARBA" id="ARBA00022737"/>
    </source>
</evidence>
<evidence type="ECO:0000313" key="6">
    <source>
        <dbReference type="Proteomes" id="UP000321367"/>
    </source>
</evidence>
<evidence type="ECO:0000256" key="2">
    <source>
        <dbReference type="ARBA" id="ARBA00022803"/>
    </source>
</evidence>
<dbReference type="InterPro" id="IPR030887">
    <property type="entry name" value="Beta-barrel_YaiO"/>
</dbReference>
<dbReference type="SUPFAM" id="SSF48452">
    <property type="entry name" value="TPR-like"/>
    <property type="match status" value="1"/>
</dbReference>
<name>A0A5C6ZZ39_9FLAO</name>
<dbReference type="RefSeq" id="WP_146929877.1">
    <property type="nucleotide sequence ID" value="NZ_CBCSHZ010000001.1"/>
</dbReference>
<dbReference type="InterPro" id="IPR051685">
    <property type="entry name" value="Ycf3/AcsC/BcsC/TPR_MFPF"/>
</dbReference>
<dbReference type="PANTHER" id="PTHR44943:SF8">
    <property type="entry name" value="TPR REPEAT-CONTAINING PROTEIN MJ0263"/>
    <property type="match status" value="1"/>
</dbReference>
<organism evidence="5 6">
    <name type="scientific">Gillisia hiemivivida</name>
    <dbReference type="NCBI Taxonomy" id="291190"/>
    <lineage>
        <taxon>Bacteria</taxon>
        <taxon>Pseudomonadati</taxon>
        <taxon>Bacteroidota</taxon>
        <taxon>Flavobacteriia</taxon>
        <taxon>Flavobacteriales</taxon>
        <taxon>Flavobacteriaceae</taxon>
        <taxon>Gillisia</taxon>
    </lineage>
</organism>
<dbReference type="Gene3D" id="1.25.40.10">
    <property type="entry name" value="Tetratricopeptide repeat domain"/>
    <property type="match status" value="1"/>
</dbReference>
<dbReference type="EMBL" id="VORY01000002">
    <property type="protein sequence ID" value="TXD95330.1"/>
    <property type="molecule type" value="Genomic_DNA"/>
</dbReference>